<evidence type="ECO:0000256" key="5">
    <source>
        <dbReference type="ARBA" id="ARBA00023121"/>
    </source>
</evidence>
<feature type="domain" description="PH" evidence="8">
    <location>
        <begin position="15"/>
        <end position="108"/>
    </location>
</feature>
<sequence length="861" mass="95754">MSETIVAKGQPIPGDPEKKGWLFKWTNYLKGYQRRWFVLSNGLLSYYRNQAEMAHTCRGTISLLGALIHTADSCTFVISNGGTQTFHIRAHDEVERQSWVTALELAKAKAIRAQESDDDEDQMSTDIGVVVGSGEGEGEDAGGIARELAARFHDLRTCSELVARHGAALQRSLVDMETPPTDTTKQVSERATLFRISCNAMMNACSEFMSAAAASSARMSRALQHEREQKMRLQEVVEQLARQHDNLEKTVTARSTSQPGGNGSGQGNETEDEDHEFFDAVEEGVSTNMEDTNSFVIKVPVNRKNKVKSGESSDESEGESVTETQQVIFVEDKERTESAMGGTEAESTADGEAIVPKTQDIVVWPHVVAAQIVPIDGHPRRTRVPDKPNYPLSLWSIMKNCIGKELSKIPIPVNFSEPLSMLQRLTEDYEYSSILDQAAKFSDPAQQLAYVAAFTVSSYATTACRTNKPFNPLLGETYECDRMADLGWRAISEQASGSYSHLLVEQTSYRWGARPPCSLALETNTLGERYAPHGPGWETIGTRHPQRDAIRLAAPIYCVTRVAGVVDSAESARVQVSHHPPRSAQHCEGAAGWHCRQDISVTSRFRGQFITVDPEAESNICFPDNSSYYWKKVTTTVHNIIVGKLWVDNHGDMDIVGESGPAAGYVAHLKYLPYGYFSKDTQRKVTGVIKDPQGVPRYVLQGHWDNRVEVAPVTSTSADNTVCKTGKFTVAWERVAAPSDSDKWYNFTVLAAQLNEFEEGVAPTDSRRRPDQRLMEEGLWDEANTEKLRLEEKQRAKRRELEAAAEEAAAGGAPAPAGPRPLWFSRQALSAQGQQHLRHLYTHRYWDCKRRQDWSACPDIF</sequence>
<dbReference type="Pfam" id="PF00169">
    <property type="entry name" value="PH"/>
    <property type="match status" value="1"/>
</dbReference>
<dbReference type="GO" id="GO:0097038">
    <property type="term" value="C:perinuclear endoplasmic reticulum"/>
    <property type="evidence" value="ECO:0007669"/>
    <property type="project" value="TreeGrafter"/>
</dbReference>
<organism evidence="9 10">
    <name type="scientific">Spodoptera littoralis</name>
    <name type="common">Egyptian cotton leafworm</name>
    <dbReference type="NCBI Taxonomy" id="7109"/>
    <lineage>
        <taxon>Eukaryota</taxon>
        <taxon>Metazoa</taxon>
        <taxon>Ecdysozoa</taxon>
        <taxon>Arthropoda</taxon>
        <taxon>Hexapoda</taxon>
        <taxon>Insecta</taxon>
        <taxon>Pterygota</taxon>
        <taxon>Neoptera</taxon>
        <taxon>Endopterygota</taxon>
        <taxon>Lepidoptera</taxon>
        <taxon>Glossata</taxon>
        <taxon>Ditrysia</taxon>
        <taxon>Noctuoidea</taxon>
        <taxon>Noctuidae</taxon>
        <taxon>Amphipyrinae</taxon>
        <taxon>Spodoptera</taxon>
    </lineage>
</organism>
<keyword evidence="3" id="KW-0597">Phosphoprotein</keyword>
<name>A0A9P0N3M1_SPOLI</name>
<keyword evidence="6" id="KW-0175">Coiled coil</keyword>
<dbReference type="Gene3D" id="2.40.160.120">
    <property type="match status" value="1"/>
</dbReference>
<dbReference type="SUPFAM" id="SSF144000">
    <property type="entry name" value="Oxysterol-binding protein-like"/>
    <property type="match status" value="2"/>
</dbReference>
<evidence type="ECO:0000313" key="10">
    <source>
        <dbReference type="Proteomes" id="UP001153321"/>
    </source>
</evidence>
<dbReference type="Proteomes" id="UP001153321">
    <property type="component" value="Chromosome 22"/>
</dbReference>
<dbReference type="InterPro" id="IPR001849">
    <property type="entry name" value="PH_domain"/>
</dbReference>
<dbReference type="Gene3D" id="2.30.29.30">
    <property type="entry name" value="Pleckstrin-homology domain (PH domain)/Phosphotyrosine-binding domain (PTB)"/>
    <property type="match status" value="1"/>
</dbReference>
<keyword evidence="4" id="KW-0445">Lipid transport</keyword>
<dbReference type="EMBL" id="LR824553">
    <property type="protein sequence ID" value="CAH1641233.1"/>
    <property type="molecule type" value="Genomic_DNA"/>
</dbReference>
<dbReference type="InterPro" id="IPR011993">
    <property type="entry name" value="PH-like_dom_sf"/>
</dbReference>
<dbReference type="FunFam" id="2.30.29.30:FF:000256">
    <property type="entry name" value="Oxysterol-binding protein"/>
    <property type="match status" value="1"/>
</dbReference>
<keyword evidence="10" id="KW-1185">Reference proteome</keyword>
<evidence type="ECO:0000256" key="7">
    <source>
        <dbReference type="SAM" id="MobiDB-lite"/>
    </source>
</evidence>
<dbReference type="SMART" id="SM00233">
    <property type="entry name" value="PH"/>
    <property type="match status" value="1"/>
</dbReference>
<dbReference type="GO" id="GO:0032934">
    <property type="term" value="F:sterol binding"/>
    <property type="evidence" value="ECO:0007669"/>
    <property type="project" value="TreeGrafter"/>
</dbReference>
<feature type="region of interest" description="Disordered" evidence="7">
    <location>
        <begin position="250"/>
        <end position="272"/>
    </location>
</feature>
<evidence type="ECO:0000256" key="6">
    <source>
        <dbReference type="SAM" id="Coils"/>
    </source>
</evidence>
<gene>
    <name evidence="9" type="ORF">SPLIT_LOCUS6589</name>
</gene>
<proteinExistence type="inferred from homology"/>
<dbReference type="GO" id="GO:0005886">
    <property type="term" value="C:plasma membrane"/>
    <property type="evidence" value="ECO:0007669"/>
    <property type="project" value="TreeGrafter"/>
</dbReference>
<dbReference type="PROSITE" id="PS50003">
    <property type="entry name" value="PH_DOMAIN"/>
    <property type="match status" value="1"/>
</dbReference>
<dbReference type="PANTHER" id="PTHR10972">
    <property type="entry name" value="OXYSTEROL-BINDING PROTEIN-RELATED"/>
    <property type="match status" value="1"/>
</dbReference>
<accession>A0A9P0N3M1</accession>
<dbReference type="GO" id="GO:0005829">
    <property type="term" value="C:cytosol"/>
    <property type="evidence" value="ECO:0007669"/>
    <property type="project" value="TreeGrafter"/>
</dbReference>
<dbReference type="InterPro" id="IPR037239">
    <property type="entry name" value="OSBP_sf"/>
</dbReference>
<evidence type="ECO:0000259" key="8">
    <source>
        <dbReference type="PROSITE" id="PS50003"/>
    </source>
</evidence>
<dbReference type="AlphaFoldDB" id="A0A9P0N3M1"/>
<dbReference type="GO" id="GO:0120009">
    <property type="term" value="P:intermembrane lipid transfer"/>
    <property type="evidence" value="ECO:0007669"/>
    <property type="project" value="UniProtKB-ARBA"/>
</dbReference>
<dbReference type="SUPFAM" id="SSF50729">
    <property type="entry name" value="PH domain-like"/>
    <property type="match status" value="1"/>
</dbReference>
<comment type="similarity">
    <text evidence="1">Belongs to the OSBP family.</text>
</comment>
<dbReference type="CDD" id="cd13284">
    <property type="entry name" value="PH_OSBP_ORP4"/>
    <property type="match status" value="1"/>
</dbReference>
<evidence type="ECO:0000256" key="2">
    <source>
        <dbReference type="ARBA" id="ARBA00022448"/>
    </source>
</evidence>
<keyword evidence="2" id="KW-0813">Transport</keyword>
<evidence type="ECO:0000313" key="9">
    <source>
        <dbReference type="EMBL" id="CAH1641233.1"/>
    </source>
</evidence>
<evidence type="ECO:0000256" key="1">
    <source>
        <dbReference type="ARBA" id="ARBA00008842"/>
    </source>
</evidence>
<dbReference type="InterPro" id="IPR000648">
    <property type="entry name" value="Oxysterol-bd"/>
</dbReference>
<evidence type="ECO:0000256" key="4">
    <source>
        <dbReference type="ARBA" id="ARBA00023055"/>
    </source>
</evidence>
<dbReference type="FunFam" id="2.40.160.120:FF:000001">
    <property type="entry name" value="Oxysterol-binding protein"/>
    <property type="match status" value="1"/>
</dbReference>
<reference evidence="9" key="1">
    <citation type="submission" date="2022-02" db="EMBL/GenBank/DDBJ databases">
        <authorList>
            <person name="King R."/>
        </authorList>
    </citation>
    <scope>NUCLEOTIDE SEQUENCE</scope>
</reference>
<protein>
    <recommendedName>
        <fullName evidence="8">PH domain-containing protein</fullName>
    </recommendedName>
</protein>
<keyword evidence="5" id="KW-0446">Lipid-binding</keyword>
<feature type="coiled-coil region" evidence="6">
    <location>
        <begin position="223"/>
        <end position="250"/>
    </location>
</feature>
<dbReference type="PANTHER" id="PTHR10972:SF205">
    <property type="entry name" value="OXYSTEROL-BINDING PROTEIN 1"/>
    <property type="match status" value="1"/>
</dbReference>
<evidence type="ECO:0000256" key="3">
    <source>
        <dbReference type="ARBA" id="ARBA00022553"/>
    </source>
</evidence>
<dbReference type="Pfam" id="PF01237">
    <property type="entry name" value="Oxysterol_BP"/>
    <property type="match status" value="2"/>
</dbReference>